<dbReference type="RefSeq" id="WP_250080197.1">
    <property type="nucleotide sequence ID" value="NZ_JAMJPJ010000004.1"/>
</dbReference>
<keyword evidence="3" id="KW-0408">Iron</keyword>
<dbReference type="InterPro" id="IPR050572">
    <property type="entry name" value="Fe-S_Ferredoxin"/>
</dbReference>
<proteinExistence type="predicted"/>
<feature type="domain" description="4Fe-4S ferredoxin-type" evidence="5">
    <location>
        <begin position="218"/>
        <end position="237"/>
    </location>
</feature>
<feature type="domain" description="4Fe-4S ferredoxin-type" evidence="5">
    <location>
        <begin position="445"/>
        <end position="474"/>
    </location>
</feature>
<name>A0ABT0SN06_9GAMM</name>
<accession>A0ABT0SN06</accession>
<evidence type="ECO:0000256" key="1">
    <source>
        <dbReference type="ARBA" id="ARBA00022485"/>
    </source>
</evidence>
<dbReference type="PANTHER" id="PTHR43687">
    <property type="entry name" value="ADENYLYLSULFATE REDUCTASE, BETA SUBUNIT"/>
    <property type="match status" value="1"/>
</dbReference>
<evidence type="ECO:0000259" key="5">
    <source>
        <dbReference type="PROSITE" id="PS51379"/>
    </source>
</evidence>
<feature type="domain" description="4Fe-4S ferredoxin-type" evidence="5">
    <location>
        <begin position="476"/>
        <end position="505"/>
    </location>
</feature>
<sequence>MNQHIQVASIDDARNAQAKEAVRQRISWPVNLTPANVTYHSRGHALLLGSERDTRQAARALQGRGLASLTLVFTAPNAAQTGEAQVDQVQAGGKNSDDDLLAATEALTTQALTRAQADKLRISGHLGAFNVMLDDDEPLDLARALIERDAFDMIFDVNTTPCLSVDLPPPGYVVFDWQQAEARSDALEQFTELVGEFDKPRYFQVNSDLCAHSSSGNIGCTRCLDVCPADAISSHQGRIESQIEIDPFLCQGVGSCTSACPTGAIEFRLPETRRQQETLSTWLAAYRDAGGSAPVLRFVTYDTLEAEQQTGTYVAGHVLDVPLEELGAAGHDQWLTGLAAGAGEIRLQYHANMPARLTAFLDQQIAQARTLLESLGLDADRIQPLAADDTQAQSAMPTHLPLTDEPLTLNAPEKRARLNQVLARLSALGELSGERHRMPSGAAYGAINVDSDACTLCMACVSNCPTPALKAGADQPALSFLEADCVQCGLCEEACPENAITLEPGFFAAPERTERHVCHEEAAFACIACGKPFATVSTVATIKEKLADHPYFAGDAMARLEMCEDCRVKDVWQTLARDPNVQLKV</sequence>
<dbReference type="SUPFAM" id="SSF54862">
    <property type="entry name" value="4Fe-4S ferredoxins"/>
    <property type="match status" value="1"/>
</dbReference>
<dbReference type="InterPro" id="IPR017900">
    <property type="entry name" value="4Fe4S_Fe_S_CS"/>
</dbReference>
<dbReference type="Proteomes" id="UP001165308">
    <property type="component" value="Unassembled WGS sequence"/>
</dbReference>
<keyword evidence="7" id="KW-1185">Reference proteome</keyword>
<evidence type="ECO:0000313" key="7">
    <source>
        <dbReference type="Proteomes" id="UP001165308"/>
    </source>
</evidence>
<dbReference type="InterPro" id="IPR017896">
    <property type="entry name" value="4Fe4S_Fe-S-bd"/>
</dbReference>
<evidence type="ECO:0000313" key="6">
    <source>
        <dbReference type="EMBL" id="MCL7929175.1"/>
    </source>
</evidence>
<gene>
    <name evidence="6" type="ORF">M8006_04125</name>
</gene>
<keyword evidence="2" id="KW-0479">Metal-binding</keyword>
<evidence type="ECO:0000256" key="2">
    <source>
        <dbReference type="ARBA" id="ARBA00022723"/>
    </source>
</evidence>
<evidence type="ECO:0000256" key="3">
    <source>
        <dbReference type="ARBA" id="ARBA00023004"/>
    </source>
</evidence>
<feature type="domain" description="4Fe-4S ferredoxin-type" evidence="5">
    <location>
        <begin position="241"/>
        <end position="270"/>
    </location>
</feature>
<keyword evidence="1" id="KW-0004">4Fe-4S</keyword>
<dbReference type="PANTHER" id="PTHR43687:SF4">
    <property type="entry name" value="BLR5484 PROTEIN"/>
    <property type="match status" value="1"/>
</dbReference>
<organism evidence="6 7">
    <name type="scientific">Halomonas llamarensis</name>
    <dbReference type="NCBI Taxonomy" id="2945104"/>
    <lineage>
        <taxon>Bacteria</taxon>
        <taxon>Pseudomonadati</taxon>
        <taxon>Pseudomonadota</taxon>
        <taxon>Gammaproteobacteria</taxon>
        <taxon>Oceanospirillales</taxon>
        <taxon>Halomonadaceae</taxon>
        <taxon>Halomonas</taxon>
    </lineage>
</organism>
<reference evidence="6" key="1">
    <citation type="submission" date="2022-05" db="EMBL/GenBank/DDBJ databases">
        <title>Halomonas geminus sp. nov. and Halomonas llamarensis sp. nov. isolated from high-altitude salars of the Atacama Desert.</title>
        <authorList>
            <person name="Hintersatz C."/>
            <person name="Rojas L.A."/>
            <person name="Wei T.-S."/>
            <person name="Kutschke S."/>
            <person name="Lehmann F."/>
            <person name="Jain R."/>
            <person name="Pollmann K."/>
        </authorList>
    </citation>
    <scope>NUCLEOTIDE SEQUENCE</scope>
    <source>
        <strain evidence="6">ATCHA</strain>
    </source>
</reference>
<evidence type="ECO:0000256" key="4">
    <source>
        <dbReference type="ARBA" id="ARBA00023014"/>
    </source>
</evidence>
<dbReference type="Gene3D" id="3.30.70.20">
    <property type="match status" value="2"/>
</dbReference>
<dbReference type="EMBL" id="JAMJPJ010000004">
    <property type="protein sequence ID" value="MCL7929175.1"/>
    <property type="molecule type" value="Genomic_DNA"/>
</dbReference>
<dbReference type="Pfam" id="PF12838">
    <property type="entry name" value="Fer4_7"/>
    <property type="match status" value="1"/>
</dbReference>
<keyword evidence="4" id="KW-0411">Iron-sulfur</keyword>
<dbReference type="PROSITE" id="PS00198">
    <property type="entry name" value="4FE4S_FER_1"/>
    <property type="match status" value="2"/>
</dbReference>
<comment type="caution">
    <text evidence="6">The sequence shown here is derived from an EMBL/GenBank/DDBJ whole genome shotgun (WGS) entry which is preliminary data.</text>
</comment>
<dbReference type="PROSITE" id="PS51379">
    <property type="entry name" value="4FE4S_FER_2"/>
    <property type="match status" value="4"/>
</dbReference>
<dbReference type="Pfam" id="PF13187">
    <property type="entry name" value="Fer4_9"/>
    <property type="match status" value="1"/>
</dbReference>
<protein>
    <submittedName>
        <fullName evidence="6">4Fe-4S binding protein</fullName>
    </submittedName>
</protein>